<dbReference type="GO" id="GO:0006144">
    <property type="term" value="P:purine nucleobase metabolic process"/>
    <property type="evidence" value="ECO:0007669"/>
    <property type="project" value="UniProtKB-KW"/>
</dbReference>
<dbReference type="OrthoDB" id="5243781at2"/>
<evidence type="ECO:0000256" key="6">
    <source>
        <dbReference type="ARBA" id="ARBA00023239"/>
    </source>
</evidence>
<proteinExistence type="predicted"/>
<evidence type="ECO:0000256" key="2">
    <source>
        <dbReference type="ARBA" id="ARBA00004754"/>
    </source>
</evidence>
<sequence length="165" mass="17556">MLLEDFNAAGHAEAAAALRPCLDIERWIEEIVQGRPFGNAASLIEAANQAAEPFTGQEVAAALAHHPRIGERAAGNSTEARLSQSEQAGLGIPDPAVAAAITEGNRSYEEKFGQVFLIRAAGRSREDVLAALNARLAHTLEQEQAIIGQQLREIAVLRLEGLIGT</sequence>
<dbReference type="SUPFAM" id="SSF158694">
    <property type="entry name" value="UraD-Like"/>
    <property type="match status" value="1"/>
</dbReference>
<organism evidence="8 9">
    <name type="scientific">Arthrobacter oryzae</name>
    <dbReference type="NCBI Taxonomy" id="409290"/>
    <lineage>
        <taxon>Bacteria</taxon>
        <taxon>Bacillati</taxon>
        <taxon>Actinomycetota</taxon>
        <taxon>Actinomycetes</taxon>
        <taxon>Micrococcales</taxon>
        <taxon>Micrococcaceae</taxon>
        <taxon>Arthrobacter</taxon>
    </lineage>
</organism>
<dbReference type="EC" id="4.1.1.97" evidence="3"/>
<dbReference type="Proteomes" id="UP000276055">
    <property type="component" value="Unassembled WGS sequence"/>
</dbReference>
<dbReference type="Pfam" id="PF09349">
    <property type="entry name" value="OHCU_decarbox"/>
    <property type="match status" value="1"/>
</dbReference>
<keyword evidence="4" id="KW-0659">Purine metabolism</keyword>
<comment type="pathway">
    <text evidence="2">Purine metabolism; urate degradation; (S)-allantoin from urate: step 3/3.</text>
</comment>
<dbReference type="GO" id="GO:0051997">
    <property type="term" value="F:2-oxo-4-hydroxy-4-carboxy-5-ureidoimidazoline decarboxylase activity"/>
    <property type="evidence" value="ECO:0007669"/>
    <property type="project" value="UniProtKB-EC"/>
</dbReference>
<evidence type="ECO:0000256" key="4">
    <source>
        <dbReference type="ARBA" id="ARBA00022631"/>
    </source>
</evidence>
<comment type="catalytic activity">
    <reaction evidence="1">
        <text>5-hydroxy-2-oxo-4-ureido-2,5-dihydro-1H-imidazole-5-carboxylate + H(+) = (S)-allantoin + CO2</text>
        <dbReference type="Rhea" id="RHEA:26301"/>
        <dbReference type="ChEBI" id="CHEBI:15378"/>
        <dbReference type="ChEBI" id="CHEBI:15678"/>
        <dbReference type="ChEBI" id="CHEBI:16526"/>
        <dbReference type="ChEBI" id="CHEBI:58639"/>
        <dbReference type="EC" id="4.1.1.97"/>
    </reaction>
</comment>
<keyword evidence="5" id="KW-0210">Decarboxylase</keyword>
<dbReference type="InterPro" id="IPR036778">
    <property type="entry name" value="OHCU_decarboxylase_sf"/>
</dbReference>
<evidence type="ECO:0000259" key="7">
    <source>
        <dbReference type="Pfam" id="PF09349"/>
    </source>
</evidence>
<dbReference type="AlphaFoldDB" id="A0A495E6Z9"/>
<comment type="caution">
    <text evidence="8">The sequence shown here is derived from an EMBL/GenBank/DDBJ whole genome shotgun (WGS) entry which is preliminary data.</text>
</comment>
<evidence type="ECO:0000256" key="5">
    <source>
        <dbReference type="ARBA" id="ARBA00022793"/>
    </source>
</evidence>
<evidence type="ECO:0000313" key="9">
    <source>
        <dbReference type="Proteomes" id="UP000276055"/>
    </source>
</evidence>
<protein>
    <recommendedName>
        <fullName evidence="3">2-oxo-4-hydroxy-4-carboxy-5-ureidoimidazoline decarboxylase</fullName>
        <ecNumber evidence="3">4.1.1.97</ecNumber>
    </recommendedName>
</protein>
<dbReference type="GO" id="GO:0019628">
    <property type="term" value="P:urate catabolic process"/>
    <property type="evidence" value="ECO:0007669"/>
    <property type="project" value="TreeGrafter"/>
</dbReference>
<dbReference type="Gene3D" id="1.10.3330.10">
    <property type="entry name" value="Oxo-4-hydroxy-4-carboxy-5-ureidoimidazoline decarboxylase"/>
    <property type="match status" value="1"/>
</dbReference>
<keyword evidence="6" id="KW-0456">Lyase</keyword>
<dbReference type="NCBIfam" id="NF010372">
    <property type="entry name" value="PRK13798.1"/>
    <property type="match status" value="1"/>
</dbReference>
<evidence type="ECO:0000313" key="8">
    <source>
        <dbReference type="EMBL" id="RKR12694.1"/>
    </source>
</evidence>
<feature type="domain" description="Oxo-4-hydroxy-4-carboxy-5-ureidoimidazoline decarboxylase" evidence="7">
    <location>
        <begin position="7"/>
        <end position="160"/>
    </location>
</feature>
<evidence type="ECO:0000256" key="3">
    <source>
        <dbReference type="ARBA" id="ARBA00012257"/>
    </source>
</evidence>
<dbReference type="InterPro" id="IPR017595">
    <property type="entry name" value="OHCU_decarboxylase-2"/>
</dbReference>
<dbReference type="InterPro" id="IPR018020">
    <property type="entry name" value="OHCU_decarboxylase"/>
</dbReference>
<dbReference type="EMBL" id="RBIR01000011">
    <property type="protein sequence ID" value="RKR12694.1"/>
    <property type="molecule type" value="Genomic_DNA"/>
</dbReference>
<dbReference type="PANTHER" id="PTHR43466">
    <property type="entry name" value="2-OXO-4-HYDROXY-4-CARBOXY-5-UREIDOIMIDAZOLINE DECARBOXYLASE-RELATED"/>
    <property type="match status" value="1"/>
</dbReference>
<dbReference type="NCBIfam" id="TIGR03180">
    <property type="entry name" value="UraD_2"/>
    <property type="match status" value="1"/>
</dbReference>
<accession>A0A495E6Z9</accession>
<dbReference type="RefSeq" id="WP_120955202.1">
    <property type="nucleotide sequence ID" value="NZ_RBIR01000011.1"/>
</dbReference>
<name>A0A495E6Z9_9MICC</name>
<reference evidence="8 9" key="1">
    <citation type="submission" date="2018-10" db="EMBL/GenBank/DDBJ databases">
        <title>Genomic Encyclopedia of Type Strains, Phase IV (KMG-IV): sequencing the most valuable type-strain genomes for metagenomic binning, comparative biology and taxonomic classification.</title>
        <authorList>
            <person name="Goeker M."/>
        </authorList>
    </citation>
    <scope>NUCLEOTIDE SEQUENCE [LARGE SCALE GENOMIC DNA]</scope>
    <source>
        <strain evidence="8 9">DSM 25586</strain>
    </source>
</reference>
<gene>
    <name evidence="8" type="ORF">C8D78_3598</name>
</gene>
<dbReference type="PANTHER" id="PTHR43466:SF1">
    <property type="entry name" value="2-OXO-4-HYDROXY-4-CARBOXY-5-UREIDOIMIDAZOLINE DECARBOXYLASE-RELATED"/>
    <property type="match status" value="1"/>
</dbReference>
<evidence type="ECO:0000256" key="1">
    <source>
        <dbReference type="ARBA" id="ARBA00001163"/>
    </source>
</evidence>